<evidence type="ECO:0000256" key="2">
    <source>
        <dbReference type="ARBA" id="ARBA00022801"/>
    </source>
</evidence>
<comment type="similarity">
    <text evidence="1">Belongs to the peptidase S13 family.</text>
</comment>
<dbReference type="Proteomes" id="UP000029096">
    <property type="component" value="Unassembled WGS sequence"/>
</dbReference>
<evidence type="ECO:0000313" key="5">
    <source>
        <dbReference type="Proteomes" id="UP000029096"/>
    </source>
</evidence>
<accession>A0A086ZKD1</accession>
<dbReference type="PRINTS" id="PR00922">
    <property type="entry name" value="DADACBPTASE3"/>
</dbReference>
<evidence type="ECO:0000256" key="1">
    <source>
        <dbReference type="ARBA" id="ARBA00006096"/>
    </source>
</evidence>
<keyword evidence="5" id="KW-1185">Reference proteome</keyword>
<proteinExistence type="inferred from homology"/>
<keyword evidence="3" id="KW-1133">Transmembrane helix</keyword>
<dbReference type="GO" id="GO:0009002">
    <property type="term" value="F:serine-type D-Ala-D-Ala carboxypeptidase activity"/>
    <property type="evidence" value="ECO:0007669"/>
    <property type="project" value="UniProtKB-EC"/>
</dbReference>
<dbReference type="PANTHER" id="PTHR30023:SF0">
    <property type="entry name" value="PENICILLIN-SENSITIVE CARBOXYPEPTIDASE A"/>
    <property type="match status" value="1"/>
</dbReference>
<dbReference type="GO" id="GO:0006508">
    <property type="term" value="P:proteolysis"/>
    <property type="evidence" value="ECO:0007669"/>
    <property type="project" value="InterPro"/>
</dbReference>
<dbReference type="STRING" id="1437606.BBOH_0456"/>
<dbReference type="OrthoDB" id="56883at2"/>
<keyword evidence="4" id="KW-0121">Carboxypeptidase</keyword>
<evidence type="ECO:0000256" key="3">
    <source>
        <dbReference type="SAM" id="Phobius"/>
    </source>
</evidence>
<reference evidence="4 5" key="1">
    <citation type="submission" date="2014-03" db="EMBL/GenBank/DDBJ databases">
        <title>Genomics of Bifidobacteria.</title>
        <authorList>
            <person name="Ventura M."/>
            <person name="Milani C."/>
            <person name="Lugli G.A."/>
        </authorList>
    </citation>
    <scope>NUCLEOTIDE SEQUENCE [LARGE SCALE GENOMIC DNA]</scope>
    <source>
        <strain evidence="4 5">DSM 22767</strain>
    </source>
</reference>
<sequence length="507" mass="52943">MNEELLVAQHCHSNKAGGVHEPNSVARAHRLIVRRRWRVVVSVVTTLTVVCGYALAGVLNLIDTPLTFSVAAPRNHMPFKHPTVISATPLSGPVDSQRPIDKDQAERLIDDFVHASGVDDNHFSIGIADGEGHIVASRQADLALEPASTMKTLTALAASSALDMGSTFTTATYLESSGERQRNSPILTIKGDGDMLLGPGVNDPDHINGRAGLASLADQTARALLSRGVNRVRLCYDDSLFGDERYPANISDNNPNHAQYTAVSSMAIDGGRQWGGLASHDPDTYTAYPELSPTPASDAANLFGELLAARGVTVESGPDQRSLPAGASPVSQVRSATLSEVLAFALRHSDNTLAELFGRLTALKSGTANSPEGAMKAVRSKLAHLGVDLSNTQMADCSGLSPGSRLTTNTLLDVQAHNVKAGQGVAAAEGLSVPGLVGTAMGFLDDPDVAGLLRVKTGSLEGVSTLAGNVSRKGSGVLTFAIMTNGVTDIDAVHKARDVFISGLAAL</sequence>
<dbReference type="eggNOG" id="COG2027">
    <property type="taxonomic scope" value="Bacteria"/>
</dbReference>
<dbReference type="GO" id="GO:0000270">
    <property type="term" value="P:peptidoglycan metabolic process"/>
    <property type="evidence" value="ECO:0007669"/>
    <property type="project" value="TreeGrafter"/>
</dbReference>
<dbReference type="Gene3D" id="3.40.710.10">
    <property type="entry name" value="DD-peptidase/beta-lactamase superfamily"/>
    <property type="match status" value="2"/>
</dbReference>
<dbReference type="InterPro" id="IPR000667">
    <property type="entry name" value="Peptidase_S13"/>
</dbReference>
<gene>
    <name evidence="4" type="ORF">BBOH_0456</name>
</gene>
<evidence type="ECO:0000313" key="4">
    <source>
        <dbReference type="EMBL" id="KFI46981.1"/>
    </source>
</evidence>
<comment type="caution">
    <text evidence="4">The sequence shown here is derived from an EMBL/GenBank/DDBJ whole genome shotgun (WGS) entry which is preliminary data.</text>
</comment>
<keyword evidence="4" id="KW-0645">Protease</keyword>
<dbReference type="AlphaFoldDB" id="A0A086ZKD1"/>
<keyword evidence="2 4" id="KW-0378">Hydrolase</keyword>
<dbReference type="SUPFAM" id="SSF56601">
    <property type="entry name" value="beta-lactamase/transpeptidase-like"/>
    <property type="match status" value="1"/>
</dbReference>
<dbReference type="EC" id="3.4.16.4" evidence="4"/>
<organism evidence="4 5">
    <name type="scientific">Bifidobacterium bohemicum DSM 22767</name>
    <dbReference type="NCBI Taxonomy" id="1437606"/>
    <lineage>
        <taxon>Bacteria</taxon>
        <taxon>Bacillati</taxon>
        <taxon>Actinomycetota</taxon>
        <taxon>Actinomycetes</taxon>
        <taxon>Bifidobacteriales</taxon>
        <taxon>Bifidobacteriaceae</taxon>
        <taxon>Bifidobacterium</taxon>
    </lineage>
</organism>
<keyword evidence="3" id="KW-0472">Membrane</keyword>
<dbReference type="Pfam" id="PF02113">
    <property type="entry name" value="Peptidase_S13"/>
    <property type="match status" value="2"/>
</dbReference>
<feature type="transmembrane region" description="Helical" evidence="3">
    <location>
        <begin position="39"/>
        <end position="62"/>
    </location>
</feature>
<dbReference type="PANTHER" id="PTHR30023">
    <property type="entry name" value="D-ALANYL-D-ALANINE CARBOXYPEPTIDASE"/>
    <property type="match status" value="1"/>
</dbReference>
<protein>
    <submittedName>
        <fullName evidence="4">D-alanyl-D-alanine carboxypeptidase</fullName>
        <ecNumber evidence="4">3.4.16.4</ecNumber>
    </submittedName>
</protein>
<keyword evidence="3" id="KW-0812">Transmembrane</keyword>
<dbReference type="EMBL" id="JGYP01000001">
    <property type="protein sequence ID" value="KFI46981.1"/>
    <property type="molecule type" value="Genomic_DNA"/>
</dbReference>
<dbReference type="InterPro" id="IPR012338">
    <property type="entry name" value="Beta-lactam/transpept-like"/>
</dbReference>
<name>A0A086ZKD1_9BIFI</name>